<dbReference type="PANTHER" id="PTHR42852">
    <property type="entry name" value="THIOL:DISULFIDE INTERCHANGE PROTEIN DSBE"/>
    <property type="match status" value="1"/>
</dbReference>
<dbReference type="PROSITE" id="PS51257">
    <property type="entry name" value="PROKAR_LIPOPROTEIN"/>
    <property type="match status" value="1"/>
</dbReference>
<feature type="domain" description="Thioredoxin" evidence="5">
    <location>
        <begin position="201"/>
        <end position="353"/>
    </location>
</feature>
<dbReference type="GO" id="GO:0016491">
    <property type="term" value="F:oxidoreductase activity"/>
    <property type="evidence" value="ECO:0007669"/>
    <property type="project" value="InterPro"/>
</dbReference>
<dbReference type="Gene3D" id="1.25.40.10">
    <property type="entry name" value="Tetratricopeptide repeat domain"/>
    <property type="match status" value="1"/>
</dbReference>
<dbReference type="InterPro" id="IPR013740">
    <property type="entry name" value="Redoxin"/>
</dbReference>
<proteinExistence type="predicted"/>
<comment type="subcellular location">
    <subcellularLocation>
        <location evidence="1">Cell envelope</location>
    </subcellularLocation>
</comment>
<dbReference type="STRING" id="1387353.BSF38_02480"/>
<evidence type="ECO:0000259" key="5">
    <source>
        <dbReference type="PROSITE" id="PS51352"/>
    </source>
</evidence>
<dbReference type="InterPro" id="IPR011990">
    <property type="entry name" value="TPR-like_helical_dom_sf"/>
</dbReference>
<evidence type="ECO:0000256" key="3">
    <source>
        <dbReference type="ARBA" id="ARBA00023157"/>
    </source>
</evidence>
<dbReference type="KEGG" id="pbor:BSF38_02480"/>
<dbReference type="Pfam" id="PF08534">
    <property type="entry name" value="Redoxin"/>
    <property type="match status" value="1"/>
</dbReference>
<dbReference type="SUPFAM" id="SSF52833">
    <property type="entry name" value="Thioredoxin-like"/>
    <property type="match status" value="1"/>
</dbReference>
<dbReference type="CDD" id="cd02966">
    <property type="entry name" value="TlpA_like_family"/>
    <property type="match status" value="1"/>
</dbReference>
<sequence length="353" mass="37863">MKSDARRAVSAFGLILGIACLGRAEEPKKPEFQSLGELNAHYEKEAGKLEAARIESLARLAATVKGDEAEAAYRSLFDLAVALGRYPAAEASARAYLERDGGEPESYALAASIDLLARAGRGEYDQCQADLEAFLKRRASTDDKAHLLPAPLVTAVSEAYLQTLIKAGRYENARKVCELALATRPDPAVKAYFEDRLGLFSMLGKPAPEIQGTDLDGKPVRLSDLKGKVVLIDFWATWCPPCVSAFPALQALAKHHKGDGFVILGVNLDHQAQAADGAAEKVEPTVRRFLLDHRAGWPNLTGRGADDAAKAYSVEQIPASFLVARDGTIVDVDLQGEALDKAVARAVGKPASK</sequence>
<keyword evidence="4" id="KW-0676">Redox-active center</keyword>
<evidence type="ECO:0000256" key="2">
    <source>
        <dbReference type="ARBA" id="ARBA00022748"/>
    </source>
</evidence>
<organism evidence="6 7">
    <name type="scientific">Paludisphaera borealis</name>
    <dbReference type="NCBI Taxonomy" id="1387353"/>
    <lineage>
        <taxon>Bacteria</taxon>
        <taxon>Pseudomonadati</taxon>
        <taxon>Planctomycetota</taxon>
        <taxon>Planctomycetia</taxon>
        <taxon>Isosphaerales</taxon>
        <taxon>Isosphaeraceae</taxon>
        <taxon>Paludisphaera</taxon>
    </lineage>
</organism>
<dbReference type="Gene3D" id="3.40.30.10">
    <property type="entry name" value="Glutaredoxin"/>
    <property type="match status" value="1"/>
</dbReference>
<evidence type="ECO:0000313" key="7">
    <source>
        <dbReference type="Proteomes" id="UP000186309"/>
    </source>
</evidence>
<dbReference type="PROSITE" id="PS51352">
    <property type="entry name" value="THIOREDOXIN_2"/>
    <property type="match status" value="1"/>
</dbReference>
<gene>
    <name evidence="6" type="primary">resA_5</name>
    <name evidence="6" type="ORF">BSF38_02480</name>
</gene>
<evidence type="ECO:0000313" key="6">
    <source>
        <dbReference type="EMBL" id="APW60982.1"/>
    </source>
</evidence>
<dbReference type="PANTHER" id="PTHR42852:SF6">
    <property type="entry name" value="THIOL:DISULFIDE INTERCHANGE PROTEIN DSBE"/>
    <property type="match status" value="1"/>
</dbReference>
<keyword evidence="2" id="KW-0201">Cytochrome c-type biogenesis</keyword>
<dbReference type="AlphaFoldDB" id="A0A1U7CPX1"/>
<dbReference type="Proteomes" id="UP000186309">
    <property type="component" value="Chromosome"/>
</dbReference>
<dbReference type="EMBL" id="CP019082">
    <property type="protein sequence ID" value="APW60982.1"/>
    <property type="molecule type" value="Genomic_DNA"/>
</dbReference>
<reference evidence="7" key="1">
    <citation type="submission" date="2016-12" db="EMBL/GenBank/DDBJ databases">
        <title>Comparative genomics of four Isosphaeraceae planctomycetes: a common pool of plasmids and glycoside hydrolase genes.</title>
        <authorList>
            <person name="Ivanova A."/>
        </authorList>
    </citation>
    <scope>NUCLEOTIDE SEQUENCE [LARGE SCALE GENOMIC DNA]</scope>
    <source>
        <strain evidence="7">PX4</strain>
    </source>
</reference>
<dbReference type="GO" id="GO:0006950">
    <property type="term" value="P:response to stress"/>
    <property type="evidence" value="ECO:0007669"/>
    <property type="project" value="UniProtKB-ARBA"/>
</dbReference>
<name>A0A1U7CPX1_9BACT</name>
<dbReference type="GO" id="GO:0030313">
    <property type="term" value="C:cell envelope"/>
    <property type="evidence" value="ECO:0007669"/>
    <property type="project" value="UniProtKB-SubCell"/>
</dbReference>
<protein>
    <submittedName>
        <fullName evidence="6">Thiol-disulfide oxidoreductase ResA</fullName>
    </submittedName>
</protein>
<dbReference type="InterPro" id="IPR036249">
    <property type="entry name" value="Thioredoxin-like_sf"/>
</dbReference>
<dbReference type="InterPro" id="IPR050553">
    <property type="entry name" value="Thioredoxin_ResA/DsbE_sf"/>
</dbReference>
<evidence type="ECO:0000256" key="4">
    <source>
        <dbReference type="ARBA" id="ARBA00023284"/>
    </source>
</evidence>
<dbReference type="InterPro" id="IPR013766">
    <property type="entry name" value="Thioredoxin_domain"/>
</dbReference>
<dbReference type="RefSeq" id="WP_076345995.1">
    <property type="nucleotide sequence ID" value="NZ_CP019082.1"/>
</dbReference>
<dbReference type="OrthoDB" id="252709at2"/>
<keyword evidence="7" id="KW-1185">Reference proteome</keyword>
<evidence type="ECO:0000256" key="1">
    <source>
        <dbReference type="ARBA" id="ARBA00004196"/>
    </source>
</evidence>
<keyword evidence="3" id="KW-1015">Disulfide bond</keyword>
<dbReference type="GO" id="GO:0017004">
    <property type="term" value="P:cytochrome complex assembly"/>
    <property type="evidence" value="ECO:0007669"/>
    <property type="project" value="UniProtKB-KW"/>
</dbReference>
<accession>A0A1U7CPX1</accession>